<name>A0ABT8LEM1_9BACT</name>
<proteinExistence type="inferred from homology"/>
<evidence type="ECO:0000256" key="2">
    <source>
        <dbReference type="ARBA" id="ARBA00007613"/>
    </source>
</evidence>
<evidence type="ECO:0000256" key="3">
    <source>
        <dbReference type="ARBA" id="ARBA00022448"/>
    </source>
</evidence>
<dbReference type="InterPro" id="IPR051906">
    <property type="entry name" value="TolC-like"/>
</dbReference>
<dbReference type="InterPro" id="IPR003423">
    <property type="entry name" value="OMP_efflux"/>
</dbReference>
<keyword evidence="3" id="KW-0813">Transport</keyword>
<evidence type="ECO:0000256" key="7">
    <source>
        <dbReference type="ARBA" id="ARBA00023237"/>
    </source>
</evidence>
<evidence type="ECO:0000256" key="5">
    <source>
        <dbReference type="ARBA" id="ARBA00022692"/>
    </source>
</evidence>
<keyword evidence="7" id="KW-0998">Cell outer membrane</keyword>
<organism evidence="10 11">
    <name type="scientific">Agaribacillus aureus</name>
    <dbReference type="NCBI Taxonomy" id="3051825"/>
    <lineage>
        <taxon>Bacteria</taxon>
        <taxon>Pseudomonadati</taxon>
        <taxon>Bacteroidota</taxon>
        <taxon>Cytophagia</taxon>
        <taxon>Cytophagales</taxon>
        <taxon>Splendidivirgaceae</taxon>
        <taxon>Agaribacillus</taxon>
    </lineage>
</organism>
<protein>
    <submittedName>
        <fullName evidence="10">TolC family protein</fullName>
    </submittedName>
</protein>
<keyword evidence="11" id="KW-1185">Reference proteome</keyword>
<evidence type="ECO:0000256" key="9">
    <source>
        <dbReference type="SAM" id="SignalP"/>
    </source>
</evidence>
<reference evidence="10" key="1">
    <citation type="submission" date="2023-06" db="EMBL/GenBank/DDBJ databases">
        <title>Genomic of Agaribacillus aureum.</title>
        <authorList>
            <person name="Wang G."/>
        </authorList>
    </citation>
    <scope>NUCLEOTIDE SEQUENCE</scope>
    <source>
        <strain evidence="10">BMA12</strain>
    </source>
</reference>
<dbReference type="Proteomes" id="UP001172083">
    <property type="component" value="Unassembled WGS sequence"/>
</dbReference>
<sequence>MSKKLRIFCLIVFLIPCLKAQEILSLKDAVAIGLENNFDIKIAEKDQQINSNNNSLGNAGFLPTVDLSVDKTFQTQDVELEIQGSEGTFDVNRDGAKSDRFNAGANFNWTIFDGFAMFIARDRLVELESQGLLKKKVTVENTIAAIYNTYYQIVFEQDRLAVLNETLEISEARRAFAKSRYEVGKGSKLNYLTAQVDYNTDQSNVLRQEELLNNARIDLNLLLGRDSKAIFQASESIDVNPALQLELLLQKVSDLNPSLLSAISDQNVAFLEYKELAAERYPKLNLGLSYNQGTSNNDAGQLRSSTINGISYGFTASWNIFDGFNKTREIQNAKIQREISQLEKESLELSLRGAVNAAFINYSNNLKLIGLEEANVTIALENGQIALDRYELGAGTSLELREAQRNAVDSQNRLLDARLNAKLAEIELLRLSGSILTSVAPN</sequence>
<dbReference type="EMBL" id="JAUJEB010000006">
    <property type="protein sequence ID" value="MDN5215417.1"/>
    <property type="molecule type" value="Genomic_DNA"/>
</dbReference>
<dbReference type="Pfam" id="PF02321">
    <property type="entry name" value="OEP"/>
    <property type="match status" value="2"/>
</dbReference>
<comment type="similarity">
    <text evidence="2">Belongs to the outer membrane factor (OMF) (TC 1.B.17) family.</text>
</comment>
<dbReference type="Gene3D" id="1.20.1600.10">
    <property type="entry name" value="Outer membrane efflux proteins (OEP)"/>
    <property type="match status" value="1"/>
</dbReference>
<comment type="caution">
    <text evidence="10">The sequence shown here is derived from an EMBL/GenBank/DDBJ whole genome shotgun (WGS) entry which is preliminary data.</text>
</comment>
<dbReference type="PANTHER" id="PTHR30026:SF20">
    <property type="entry name" value="OUTER MEMBRANE PROTEIN TOLC"/>
    <property type="match status" value="1"/>
</dbReference>
<dbReference type="RefSeq" id="WP_346760749.1">
    <property type="nucleotide sequence ID" value="NZ_JAUJEB010000006.1"/>
</dbReference>
<evidence type="ECO:0000313" key="11">
    <source>
        <dbReference type="Proteomes" id="UP001172083"/>
    </source>
</evidence>
<keyword evidence="5" id="KW-0812">Transmembrane</keyword>
<feature type="signal peptide" evidence="9">
    <location>
        <begin position="1"/>
        <end position="20"/>
    </location>
</feature>
<evidence type="ECO:0000313" key="10">
    <source>
        <dbReference type="EMBL" id="MDN5215417.1"/>
    </source>
</evidence>
<evidence type="ECO:0000256" key="6">
    <source>
        <dbReference type="ARBA" id="ARBA00023136"/>
    </source>
</evidence>
<accession>A0ABT8LEM1</accession>
<gene>
    <name evidence="10" type="ORF">QQ020_25280</name>
</gene>
<feature type="coiled-coil region" evidence="8">
    <location>
        <begin position="325"/>
        <end position="352"/>
    </location>
</feature>
<keyword evidence="9" id="KW-0732">Signal</keyword>
<keyword evidence="8" id="KW-0175">Coiled coil</keyword>
<evidence type="ECO:0000256" key="4">
    <source>
        <dbReference type="ARBA" id="ARBA00022452"/>
    </source>
</evidence>
<evidence type="ECO:0000256" key="1">
    <source>
        <dbReference type="ARBA" id="ARBA00004442"/>
    </source>
</evidence>
<keyword evidence="4" id="KW-1134">Transmembrane beta strand</keyword>
<comment type="subcellular location">
    <subcellularLocation>
        <location evidence="1">Cell outer membrane</location>
    </subcellularLocation>
</comment>
<evidence type="ECO:0000256" key="8">
    <source>
        <dbReference type="SAM" id="Coils"/>
    </source>
</evidence>
<dbReference type="SUPFAM" id="SSF56954">
    <property type="entry name" value="Outer membrane efflux proteins (OEP)"/>
    <property type="match status" value="1"/>
</dbReference>
<keyword evidence="6" id="KW-0472">Membrane</keyword>
<feature type="chain" id="PRO_5045290271" evidence="9">
    <location>
        <begin position="21"/>
        <end position="442"/>
    </location>
</feature>
<dbReference type="PANTHER" id="PTHR30026">
    <property type="entry name" value="OUTER MEMBRANE PROTEIN TOLC"/>
    <property type="match status" value="1"/>
</dbReference>